<evidence type="ECO:0000259" key="2">
    <source>
        <dbReference type="PROSITE" id="PS50181"/>
    </source>
</evidence>
<dbReference type="PANTHER" id="PTHR12874">
    <property type="entry name" value="F-BOX ONLY PROTEIN 48-RELATED"/>
    <property type="match status" value="1"/>
</dbReference>
<dbReference type="Proteomes" id="UP000762676">
    <property type="component" value="Unassembled WGS sequence"/>
</dbReference>
<dbReference type="GO" id="GO:0031146">
    <property type="term" value="P:SCF-dependent proteasomal ubiquitin-dependent protein catabolic process"/>
    <property type="evidence" value="ECO:0007669"/>
    <property type="project" value="TreeGrafter"/>
</dbReference>
<comment type="caution">
    <text evidence="3">The sequence shown here is derived from an EMBL/GenBank/DDBJ whole genome shotgun (WGS) entry which is preliminary data.</text>
</comment>
<dbReference type="PANTHER" id="PTHR12874:SF9">
    <property type="entry name" value="F-BOX ONLY PROTEIN 48"/>
    <property type="match status" value="1"/>
</dbReference>
<keyword evidence="1" id="KW-0433">Leucine-rich repeat</keyword>
<dbReference type="SMART" id="SM00256">
    <property type="entry name" value="FBOX"/>
    <property type="match status" value="1"/>
</dbReference>
<evidence type="ECO:0000313" key="3">
    <source>
        <dbReference type="EMBL" id="GFS04503.1"/>
    </source>
</evidence>
<evidence type="ECO:0000313" key="4">
    <source>
        <dbReference type="Proteomes" id="UP000762676"/>
    </source>
</evidence>
<dbReference type="InterPro" id="IPR036047">
    <property type="entry name" value="F-box-like_dom_sf"/>
</dbReference>
<accession>A0AAV4I224</accession>
<proteinExistence type="predicted"/>
<dbReference type="SUPFAM" id="SSF81383">
    <property type="entry name" value="F-box domain"/>
    <property type="match status" value="1"/>
</dbReference>
<dbReference type="PROSITE" id="PS50181">
    <property type="entry name" value="FBOX"/>
    <property type="match status" value="1"/>
</dbReference>
<dbReference type="GO" id="GO:0006879">
    <property type="term" value="P:intracellular iron ion homeostasis"/>
    <property type="evidence" value="ECO:0007669"/>
    <property type="project" value="InterPro"/>
</dbReference>
<dbReference type="Gene3D" id="1.20.1280.50">
    <property type="match status" value="1"/>
</dbReference>
<dbReference type="InterPro" id="IPR001810">
    <property type="entry name" value="F-box_dom"/>
</dbReference>
<reference evidence="3 4" key="1">
    <citation type="journal article" date="2021" name="Elife">
        <title>Chloroplast acquisition without the gene transfer in kleptoplastic sea slugs, Plakobranchus ocellatus.</title>
        <authorList>
            <person name="Maeda T."/>
            <person name="Takahashi S."/>
            <person name="Yoshida T."/>
            <person name="Shimamura S."/>
            <person name="Takaki Y."/>
            <person name="Nagai Y."/>
            <person name="Toyoda A."/>
            <person name="Suzuki Y."/>
            <person name="Arimoto A."/>
            <person name="Ishii H."/>
            <person name="Satoh N."/>
            <person name="Nishiyama T."/>
            <person name="Hasebe M."/>
            <person name="Maruyama T."/>
            <person name="Minagawa J."/>
            <person name="Obokata J."/>
            <person name="Shigenobu S."/>
        </authorList>
    </citation>
    <scope>NUCLEOTIDE SEQUENCE [LARGE SCALE GENOMIC DNA]</scope>
</reference>
<dbReference type="InterPro" id="IPR045808">
    <property type="entry name" value="Hr_FBXL5"/>
</dbReference>
<sequence>MDTIKMEPHWPEEVDVFTVPHTRMKKLIHLYNNLVTSTDFRDKIHLTCLLQNLHCVFTELKAHEQIENTYIMGELRNKLHAASIRNPAVCNCHSDNRLTEMQDLVMDGYQWAEKPQRERQVYGRKLRMALEDFTQNFLPHMDMEEQVFQPMLMEYFSYEELKALKVKVIKQHGISKYEENYHEKFVSDSHETEELDRPTAVEEEEPCLIDCLPNELCHQILSLLGPKDLCRVGRVSRRWASLAQYPKLWTAIFPVHWAMRKASFWLAIVLA</sequence>
<keyword evidence="4" id="KW-1185">Reference proteome</keyword>
<gene>
    <name evidence="3" type="ORF">ElyMa_004658400</name>
</gene>
<dbReference type="GO" id="GO:0005737">
    <property type="term" value="C:cytoplasm"/>
    <property type="evidence" value="ECO:0007669"/>
    <property type="project" value="TreeGrafter"/>
</dbReference>
<dbReference type="Pfam" id="PF01814">
    <property type="entry name" value="Hemerythrin"/>
    <property type="match status" value="1"/>
</dbReference>
<dbReference type="InterPro" id="IPR012312">
    <property type="entry name" value="Hemerythrin-like"/>
</dbReference>
<feature type="domain" description="F-box" evidence="2">
    <location>
        <begin position="206"/>
        <end position="252"/>
    </location>
</feature>
<dbReference type="EMBL" id="BMAT01009342">
    <property type="protein sequence ID" value="GFS04503.1"/>
    <property type="molecule type" value="Genomic_DNA"/>
</dbReference>
<dbReference type="AlphaFoldDB" id="A0AAV4I224"/>
<dbReference type="GO" id="GO:0019005">
    <property type="term" value="C:SCF ubiquitin ligase complex"/>
    <property type="evidence" value="ECO:0007669"/>
    <property type="project" value="TreeGrafter"/>
</dbReference>
<dbReference type="CDD" id="cd12109">
    <property type="entry name" value="Hr_FBXL5"/>
    <property type="match status" value="1"/>
</dbReference>
<name>A0AAV4I224_9GAST</name>
<dbReference type="Gene3D" id="1.20.120.520">
    <property type="entry name" value="nmb1532 protein domain like"/>
    <property type="match status" value="1"/>
</dbReference>
<organism evidence="3 4">
    <name type="scientific">Elysia marginata</name>
    <dbReference type="NCBI Taxonomy" id="1093978"/>
    <lineage>
        <taxon>Eukaryota</taxon>
        <taxon>Metazoa</taxon>
        <taxon>Spiralia</taxon>
        <taxon>Lophotrochozoa</taxon>
        <taxon>Mollusca</taxon>
        <taxon>Gastropoda</taxon>
        <taxon>Heterobranchia</taxon>
        <taxon>Euthyneura</taxon>
        <taxon>Panpulmonata</taxon>
        <taxon>Sacoglossa</taxon>
        <taxon>Placobranchoidea</taxon>
        <taxon>Plakobranchidae</taxon>
        <taxon>Elysia</taxon>
    </lineage>
</organism>
<protein>
    <submittedName>
        <fullName evidence="3">F-box/LRR-repeat protein 5</fullName>
    </submittedName>
</protein>
<evidence type="ECO:0000256" key="1">
    <source>
        <dbReference type="ARBA" id="ARBA00022614"/>
    </source>
</evidence>
<dbReference type="Pfam" id="PF12937">
    <property type="entry name" value="F-box-like"/>
    <property type="match status" value="1"/>
</dbReference>